<name>A0A9R1CCK2_9BACT</name>
<organism evidence="1 2">
    <name type="scientific">Prevotella lacticifex</name>
    <dbReference type="NCBI Taxonomy" id="2854755"/>
    <lineage>
        <taxon>Bacteria</taxon>
        <taxon>Pseudomonadati</taxon>
        <taxon>Bacteroidota</taxon>
        <taxon>Bacteroidia</taxon>
        <taxon>Bacteroidales</taxon>
        <taxon>Prevotellaceae</taxon>
        <taxon>Prevotella</taxon>
    </lineage>
</organism>
<evidence type="ECO:0000313" key="1">
    <source>
        <dbReference type="EMBL" id="GJG60133.1"/>
    </source>
</evidence>
<comment type="caution">
    <text evidence="1">The sequence shown here is derived from an EMBL/GenBank/DDBJ whole genome shotgun (WGS) entry which is preliminary data.</text>
</comment>
<protein>
    <submittedName>
        <fullName evidence="1">Uncharacterized protein</fullName>
    </submittedName>
</protein>
<dbReference type="Proteomes" id="UP000825483">
    <property type="component" value="Unassembled WGS sequence"/>
</dbReference>
<sequence length="63" mass="6952">MALAISNVPVLTGEVADRFVKEAEYNAKNLAGSKYDADAQAKCMSIVERSRRFLEKMKGNDAE</sequence>
<dbReference type="EMBL" id="BPUB01000002">
    <property type="protein sequence ID" value="GJG60133.1"/>
    <property type="molecule type" value="Genomic_DNA"/>
</dbReference>
<dbReference type="AlphaFoldDB" id="A0A9R1CCK2"/>
<evidence type="ECO:0000313" key="2">
    <source>
        <dbReference type="Proteomes" id="UP000825483"/>
    </source>
</evidence>
<dbReference type="RefSeq" id="WP_223926612.1">
    <property type="nucleotide sequence ID" value="NZ_BPTU01000002.1"/>
</dbReference>
<keyword evidence="2" id="KW-1185">Reference proteome</keyword>
<accession>A0A9R1CCK2</accession>
<dbReference type="GeneID" id="72465820"/>
<gene>
    <name evidence="1" type="ORF">PRLR5076_29840</name>
</gene>
<reference evidence="1" key="1">
    <citation type="journal article" date="2022" name="Int. J. Syst. Evol. Microbiol.">
        <title>Prevotella lacticifex sp. nov., isolated from the rumen of cows.</title>
        <authorList>
            <person name="Shinkai T."/>
            <person name="Ikeyama N."/>
            <person name="Kumagai M."/>
            <person name="Ohmori H."/>
            <person name="Sakamoto M."/>
            <person name="Ohkuma M."/>
            <person name="Mitsumori M."/>
        </authorList>
    </citation>
    <scope>NUCLEOTIDE SEQUENCE</scope>
    <source>
        <strain evidence="1">R5076</strain>
    </source>
</reference>
<proteinExistence type="predicted"/>